<evidence type="ECO:0000313" key="1">
    <source>
        <dbReference type="EMBL" id="KAG8176142.1"/>
    </source>
</evidence>
<dbReference type="AlphaFoldDB" id="A0AAV6TVL9"/>
<sequence length="105" mass="11286">MTPAERSVLGVTTNPDLAYLSPTLTWLDSLLRSPSDARQLAQTSASLIEPLPATSRSLGDLVSTAAGCSAVTVIPRSAPPLLTFRHRESFQMKNYRPTVCGRTCP</sequence>
<proteinExistence type="predicted"/>
<dbReference type="Proteomes" id="UP000827092">
    <property type="component" value="Unassembled WGS sequence"/>
</dbReference>
<organism evidence="1 2">
    <name type="scientific">Oedothorax gibbosus</name>
    <dbReference type="NCBI Taxonomy" id="931172"/>
    <lineage>
        <taxon>Eukaryota</taxon>
        <taxon>Metazoa</taxon>
        <taxon>Ecdysozoa</taxon>
        <taxon>Arthropoda</taxon>
        <taxon>Chelicerata</taxon>
        <taxon>Arachnida</taxon>
        <taxon>Araneae</taxon>
        <taxon>Araneomorphae</taxon>
        <taxon>Entelegynae</taxon>
        <taxon>Araneoidea</taxon>
        <taxon>Linyphiidae</taxon>
        <taxon>Erigoninae</taxon>
        <taxon>Oedothorax</taxon>
    </lineage>
</organism>
<protein>
    <submittedName>
        <fullName evidence="1">Uncharacterized protein</fullName>
    </submittedName>
</protein>
<dbReference type="EMBL" id="JAFNEN010000916">
    <property type="protein sequence ID" value="KAG8176142.1"/>
    <property type="molecule type" value="Genomic_DNA"/>
</dbReference>
<gene>
    <name evidence="1" type="ORF">JTE90_012395</name>
</gene>
<keyword evidence="2" id="KW-1185">Reference proteome</keyword>
<reference evidence="1 2" key="1">
    <citation type="journal article" date="2022" name="Nat. Ecol. Evol.">
        <title>A masculinizing supergene underlies an exaggerated male reproductive morph in a spider.</title>
        <authorList>
            <person name="Hendrickx F."/>
            <person name="De Corte Z."/>
            <person name="Sonet G."/>
            <person name="Van Belleghem S.M."/>
            <person name="Kostlbacher S."/>
            <person name="Vangestel C."/>
        </authorList>
    </citation>
    <scope>NUCLEOTIDE SEQUENCE [LARGE SCALE GENOMIC DNA]</scope>
    <source>
        <strain evidence="1">W744_W776</strain>
    </source>
</reference>
<name>A0AAV6TVL9_9ARAC</name>
<accession>A0AAV6TVL9</accession>
<comment type="caution">
    <text evidence="1">The sequence shown here is derived from an EMBL/GenBank/DDBJ whole genome shotgun (WGS) entry which is preliminary data.</text>
</comment>
<evidence type="ECO:0000313" key="2">
    <source>
        <dbReference type="Proteomes" id="UP000827092"/>
    </source>
</evidence>